<dbReference type="EMBL" id="JALKII010000003">
    <property type="protein sequence ID" value="MCK0537504.1"/>
    <property type="molecule type" value="Genomic_DNA"/>
</dbReference>
<gene>
    <name evidence="1" type="ORF">MU846_07245</name>
</gene>
<keyword evidence="2" id="KW-1185">Reference proteome</keyword>
<dbReference type="Proteomes" id="UP001165524">
    <property type="component" value="Unassembled WGS sequence"/>
</dbReference>
<proteinExistence type="predicted"/>
<dbReference type="Gene3D" id="3.40.1000.10">
    <property type="entry name" value="Mog1/PsbP, alpha/beta/alpha sandwich"/>
    <property type="match status" value="1"/>
</dbReference>
<name>A0ABT0E6P8_9GAMM</name>
<accession>A0ABT0E6P8</accession>
<evidence type="ECO:0000313" key="1">
    <source>
        <dbReference type="EMBL" id="MCK0537504.1"/>
    </source>
</evidence>
<evidence type="ECO:0000313" key="2">
    <source>
        <dbReference type="Proteomes" id="UP001165524"/>
    </source>
</evidence>
<comment type="caution">
    <text evidence="1">The sequence shown here is derived from an EMBL/GenBank/DDBJ whole genome shotgun (WGS) entry which is preliminary data.</text>
</comment>
<reference evidence="1" key="1">
    <citation type="submission" date="2022-04" db="EMBL/GenBank/DDBJ databases">
        <title>Alcanivorax sp. CY1518 draft genome sequence.</title>
        <authorList>
            <person name="Zhao G."/>
            <person name="An M."/>
        </authorList>
    </citation>
    <scope>NUCLEOTIDE SEQUENCE</scope>
    <source>
        <strain evidence="1">CY1518</strain>
    </source>
</reference>
<dbReference type="RefSeq" id="WP_246951100.1">
    <property type="nucleotide sequence ID" value="NZ_JALKII010000003.1"/>
</dbReference>
<protein>
    <recommendedName>
        <fullName evidence="3">DUF3805 domain-containing protein</fullName>
    </recommendedName>
</protein>
<evidence type="ECO:0008006" key="3">
    <source>
        <dbReference type="Google" id="ProtNLM"/>
    </source>
</evidence>
<organism evidence="1 2">
    <name type="scientific">Alcanivorax quisquiliarum</name>
    <dbReference type="NCBI Taxonomy" id="2933565"/>
    <lineage>
        <taxon>Bacteria</taxon>
        <taxon>Pseudomonadati</taxon>
        <taxon>Pseudomonadota</taxon>
        <taxon>Gammaproteobacteria</taxon>
        <taxon>Oceanospirillales</taxon>
        <taxon>Alcanivoracaceae</taxon>
        <taxon>Alcanivorax</taxon>
    </lineage>
</organism>
<sequence length="131" mass="14711">MSDFEEIGWSLDVPDGWDAEDLDDVAIFSHPEGVGVLQVGGLEKDEAVTQEDLEQLAAEQLEAGLRPEKVIAGDFRGISFVQRGDGEFWQFWYLAADHLALEISYNCADDDRNEEIETVREMIGSLAFERD</sequence>